<sequence length="93" mass="9798">MKRWTMMLATGVAAATLVTGCSSTIGNKGGDTTCKEFTAADEKTQNETITKMLTDQGKNEPSNLELSATRAAVSGYCQTLGTPDTKISQAPHL</sequence>
<dbReference type="EMBL" id="MVHS01000020">
    <property type="protein sequence ID" value="ORA70585.1"/>
    <property type="molecule type" value="Genomic_DNA"/>
</dbReference>
<name>A0A1X0DDY1_9MYCO</name>
<dbReference type="STRING" id="444597.BST26_10455"/>
<gene>
    <name evidence="1" type="ORF">BST26_10455</name>
</gene>
<dbReference type="AlphaFoldDB" id="A0A1X0DDY1"/>
<evidence type="ECO:0000313" key="2">
    <source>
        <dbReference type="Proteomes" id="UP000192801"/>
    </source>
</evidence>
<organism evidence="1 2">
    <name type="scientific">Mycolicibacterium insubricum</name>
    <dbReference type="NCBI Taxonomy" id="444597"/>
    <lineage>
        <taxon>Bacteria</taxon>
        <taxon>Bacillati</taxon>
        <taxon>Actinomycetota</taxon>
        <taxon>Actinomycetes</taxon>
        <taxon>Mycobacteriales</taxon>
        <taxon>Mycobacteriaceae</taxon>
        <taxon>Mycolicibacterium</taxon>
    </lineage>
</organism>
<evidence type="ECO:0008006" key="3">
    <source>
        <dbReference type="Google" id="ProtNLM"/>
    </source>
</evidence>
<accession>A0A1X0DDY1</accession>
<evidence type="ECO:0000313" key="1">
    <source>
        <dbReference type="EMBL" id="ORA70585.1"/>
    </source>
</evidence>
<dbReference type="Proteomes" id="UP000192801">
    <property type="component" value="Unassembled WGS sequence"/>
</dbReference>
<proteinExistence type="predicted"/>
<reference evidence="1 2" key="1">
    <citation type="submission" date="2016-12" db="EMBL/GenBank/DDBJ databases">
        <title>The new phylogeny of genus Mycobacterium.</title>
        <authorList>
            <person name="Tortoli E."/>
            <person name="Trovato A."/>
            <person name="Cirillo D.M."/>
        </authorList>
    </citation>
    <scope>NUCLEOTIDE SEQUENCE [LARGE SCALE GENOMIC DNA]</scope>
    <source>
        <strain evidence="1 2">DSM 45130</strain>
    </source>
</reference>
<dbReference type="PROSITE" id="PS51257">
    <property type="entry name" value="PROKAR_LIPOPROTEIN"/>
    <property type="match status" value="1"/>
</dbReference>
<protein>
    <recommendedName>
        <fullName evidence="3">Acid stress chaperone HdeA</fullName>
    </recommendedName>
</protein>
<comment type="caution">
    <text evidence="1">The sequence shown here is derived from an EMBL/GenBank/DDBJ whole genome shotgun (WGS) entry which is preliminary data.</text>
</comment>
<dbReference type="RefSeq" id="WP_083030799.1">
    <property type="nucleotide sequence ID" value="NZ_AP022618.1"/>
</dbReference>
<keyword evidence="2" id="KW-1185">Reference proteome</keyword>